<dbReference type="Pfam" id="PF00005">
    <property type="entry name" value="ABC_tran"/>
    <property type="match status" value="2"/>
</dbReference>
<dbReference type="Proteomes" id="UP000533598">
    <property type="component" value="Unassembled WGS sequence"/>
</dbReference>
<dbReference type="InterPro" id="IPR050107">
    <property type="entry name" value="ABC_carbohydrate_import_ATPase"/>
</dbReference>
<dbReference type="CDD" id="cd03216">
    <property type="entry name" value="ABC_Carb_Monos_I"/>
    <property type="match status" value="1"/>
</dbReference>
<evidence type="ECO:0000256" key="3">
    <source>
        <dbReference type="ARBA" id="ARBA00022475"/>
    </source>
</evidence>
<sequence length="511" mass="53904">MLEGEPLLRLSGLGKRYPGVIALAGVDLDVAPGEIHALVGENGAGKSTVVRCLSGMETPDSGEMTFDGAPHRPASPAAALRAGIRVVHQELELLPELSVAENLYFEHLPRRFGLVDKRKIRQDAVTALARVGLRVDPRTPVGRLGLAARQLVEIARALAADSRLLVLDEPTAALTGAESARLQGILRELAAEGTAIVFISHHLAEVLAIADRITVLRNGKSVATRAAAGVGATELVRLMVGRDLAEEYPPRPATARAPGAELLRAEALRVHGGAGELDFAVHAGEVVGLAGLVGSGRTEAVRALYGADRRAGGRVLVCGKPIPNGRPTKSVHNGLGMLAEDRKDQGLLLDMTVAANTSLAALPMVAHWGLRSGKLEDQVAGTLVDRLGVRTSGVRQAVRALSGGNQQKVLLGRWLLADPGVLIVDEPTRGVDVGARYEIHRLLLELAEGGKGLLVVSSDLPELIGLCDRILVLSRGRIAGELTRAEFDREKILALAYSGYLTSTDEEDGPS</sequence>
<dbReference type="PANTHER" id="PTHR43790:SF3">
    <property type="entry name" value="D-ALLOSE IMPORT ATP-BINDING PROTEIN ALSA-RELATED"/>
    <property type="match status" value="1"/>
</dbReference>
<evidence type="ECO:0000256" key="7">
    <source>
        <dbReference type="ARBA" id="ARBA00022840"/>
    </source>
</evidence>
<evidence type="ECO:0000256" key="2">
    <source>
        <dbReference type="ARBA" id="ARBA00022448"/>
    </source>
</evidence>
<comment type="caution">
    <text evidence="11">The sequence shown here is derived from an EMBL/GenBank/DDBJ whole genome shotgun (WGS) entry which is preliminary data.</text>
</comment>
<name>A0A7W7C9L1_9PSEU</name>
<evidence type="ECO:0000313" key="11">
    <source>
        <dbReference type="EMBL" id="MBB4677082.1"/>
    </source>
</evidence>
<keyword evidence="8" id="KW-1278">Translocase</keyword>
<proteinExistence type="predicted"/>
<evidence type="ECO:0000256" key="1">
    <source>
        <dbReference type="ARBA" id="ARBA00004202"/>
    </source>
</evidence>
<dbReference type="AlphaFoldDB" id="A0A7W7C9L1"/>
<keyword evidence="2" id="KW-0813">Transport</keyword>
<dbReference type="GO" id="GO:0005886">
    <property type="term" value="C:plasma membrane"/>
    <property type="evidence" value="ECO:0007669"/>
    <property type="project" value="UniProtKB-SubCell"/>
</dbReference>
<keyword evidence="9" id="KW-0472">Membrane</keyword>
<evidence type="ECO:0000256" key="4">
    <source>
        <dbReference type="ARBA" id="ARBA00022597"/>
    </source>
</evidence>
<organism evidence="11 12">
    <name type="scientific">Crossiella cryophila</name>
    <dbReference type="NCBI Taxonomy" id="43355"/>
    <lineage>
        <taxon>Bacteria</taxon>
        <taxon>Bacillati</taxon>
        <taxon>Actinomycetota</taxon>
        <taxon>Actinomycetes</taxon>
        <taxon>Pseudonocardiales</taxon>
        <taxon>Pseudonocardiaceae</taxon>
        <taxon>Crossiella</taxon>
    </lineage>
</organism>
<dbReference type="PROSITE" id="PS00211">
    <property type="entry name" value="ABC_TRANSPORTER_1"/>
    <property type="match status" value="1"/>
</dbReference>
<dbReference type="RefSeq" id="WP_185002971.1">
    <property type="nucleotide sequence ID" value="NZ_BAAAUI010000002.1"/>
</dbReference>
<evidence type="ECO:0000256" key="8">
    <source>
        <dbReference type="ARBA" id="ARBA00022967"/>
    </source>
</evidence>
<dbReference type="GO" id="GO:0016887">
    <property type="term" value="F:ATP hydrolysis activity"/>
    <property type="evidence" value="ECO:0007669"/>
    <property type="project" value="InterPro"/>
</dbReference>
<feature type="domain" description="ABC transporter" evidence="10">
    <location>
        <begin position="8"/>
        <end position="243"/>
    </location>
</feature>
<dbReference type="InterPro" id="IPR027417">
    <property type="entry name" value="P-loop_NTPase"/>
</dbReference>
<feature type="domain" description="ABC transporter" evidence="10">
    <location>
        <begin position="257"/>
        <end position="500"/>
    </location>
</feature>
<keyword evidence="4" id="KW-0762">Sugar transport</keyword>
<keyword evidence="3" id="KW-1003">Cell membrane</keyword>
<dbReference type="InterPro" id="IPR003439">
    <property type="entry name" value="ABC_transporter-like_ATP-bd"/>
</dbReference>
<dbReference type="InterPro" id="IPR003593">
    <property type="entry name" value="AAA+_ATPase"/>
</dbReference>
<dbReference type="SMART" id="SM00382">
    <property type="entry name" value="AAA"/>
    <property type="match status" value="2"/>
</dbReference>
<gene>
    <name evidence="11" type="ORF">HNR67_003200</name>
</gene>
<evidence type="ECO:0000259" key="10">
    <source>
        <dbReference type="PROSITE" id="PS50893"/>
    </source>
</evidence>
<dbReference type="CDD" id="cd03215">
    <property type="entry name" value="ABC_Carb_Monos_II"/>
    <property type="match status" value="1"/>
</dbReference>
<comment type="subcellular location">
    <subcellularLocation>
        <location evidence="1">Cell membrane</location>
        <topology evidence="1">Peripheral membrane protein</topology>
    </subcellularLocation>
</comment>
<dbReference type="PROSITE" id="PS50893">
    <property type="entry name" value="ABC_TRANSPORTER_2"/>
    <property type="match status" value="2"/>
</dbReference>
<keyword evidence="12" id="KW-1185">Reference proteome</keyword>
<reference evidence="11 12" key="1">
    <citation type="submission" date="2020-08" db="EMBL/GenBank/DDBJ databases">
        <title>Sequencing the genomes of 1000 actinobacteria strains.</title>
        <authorList>
            <person name="Klenk H.-P."/>
        </authorList>
    </citation>
    <scope>NUCLEOTIDE SEQUENCE [LARGE SCALE GENOMIC DNA]</scope>
    <source>
        <strain evidence="11 12">DSM 44230</strain>
    </source>
</reference>
<keyword evidence="6" id="KW-0547">Nucleotide-binding</keyword>
<keyword evidence="7 11" id="KW-0067">ATP-binding</keyword>
<dbReference type="FunFam" id="3.40.50.300:FF:000127">
    <property type="entry name" value="Ribose import ATP-binding protein RbsA"/>
    <property type="match status" value="1"/>
</dbReference>
<evidence type="ECO:0000256" key="5">
    <source>
        <dbReference type="ARBA" id="ARBA00022737"/>
    </source>
</evidence>
<dbReference type="GO" id="GO:0005524">
    <property type="term" value="F:ATP binding"/>
    <property type="evidence" value="ECO:0007669"/>
    <property type="project" value="UniProtKB-KW"/>
</dbReference>
<evidence type="ECO:0000256" key="6">
    <source>
        <dbReference type="ARBA" id="ARBA00022741"/>
    </source>
</evidence>
<evidence type="ECO:0000313" key="12">
    <source>
        <dbReference type="Proteomes" id="UP000533598"/>
    </source>
</evidence>
<accession>A0A7W7C9L1</accession>
<dbReference type="InterPro" id="IPR017871">
    <property type="entry name" value="ABC_transporter-like_CS"/>
</dbReference>
<dbReference type="SUPFAM" id="SSF52540">
    <property type="entry name" value="P-loop containing nucleoside triphosphate hydrolases"/>
    <property type="match status" value="2"/>
</dbReference>
<dbReference type="Gene3D" id="3.40.50.300">
    <property type="entry name" value="P-loop containing nucleotide triphosphate hydrolases"/>
    <property type="match status" value="2"/>
</dbReference>
<protein>
    <submittedName>
        <fullName evidence="11">Ribose transport system ATP-binding protein</fullName>
    </submittedName>
</protein>
<dbReference type="PANTHER" id="PTHR43790">
    <property type="entry name" value="CARBOHYDRATE TRANSPORT ATP-BINDING PROTEIN MG119-RELATED"/>
    <property type="match status" value="1"/>
</dbReference>
<evidence type="ECO:0000256" key="9">
    <source>
        <dbReference type="ARBA" id="ARBA00023136"/>
    </source>
</evidence>
<keyword evidence="5" id="KW-0677">Repeat</keyword>
<dbReference type="EMBL" id="JACHMH010000001">
    <property type="protein sequence ID" value="MBB4677082.1"/>
    <property type="molecule type" value="Genomic_DNA"/>
</dbReference>